<evidence type="ECO:0000256" key="1">
    <source>
        <dbReference type="SAM" id="Phobius"/>
    </source>
</evidence>
<dbReference type="EMBL" id="LJCR01000028">
    <property type="protein sequence ID" value="KPV54641.1"/>
    <property type="molecule type" value="Genomic_DNA"/>
</dbReference>
<keyword evidence="1" id="KW-0472">Membrane</keyword>
<feature type="transmembrane region" description="Helical" evidence="1">
    <location>
        <begin position="24"/>
        <end position="45"/>
    </location>
</feature>
<evidence type="ECO:0000313" key="3">
    <source>
        <dbReference type="Proteomes" id="UP000050509"/>
    </source>
</evidence>
<protein>
    <submittedName>
        <fullName evidence="2">Uncharacterized protein</fullName>
    </submittedName>
</protein>
<reference evidence="2 3" key="1">
    <citation type="submission" date="2015-09" db="EMBL/GenBank/DDBJ databases">
        <title>Draft genome sequence of Kouleothrix aurantiaca JCM 19913.</title>
        <authorList>
            <person name="Hemp J."/>
        </authorList>
    </citation>
    <scope>NUCLEOTIDE SEQUENCE [LARGE SCALE GENOMIC DNA]</scope>
    <source>
        <strain evidence="2 3">COM-B</strain>
    </source>
</reference>
<evidence type="ECO:0000313" key="2">
    <source>
        <dbReference type="EMBL" id="KPV54641.1"/>
    </source>
</evidence>
<organism evidence="2 3">
    <name type="scientific">Kouleothrix aurantiaca</name>
    <dbReference type="NCBI Taxonomy" id="186479"/>
    <lineage>
        <taxon>Bacteria</taxon>
        <taxon>Bacillati</taxon>
        <taxon>Chloroflexota</taxon>
        <taxon>Chloroflexia</taxon>
        <taxon>Chloroflexales</taxon>
        <taxon>Roseiflexineae</taxon>
        <taxon>Roseiflexaceae</taxon>
        <taxon>Kouleothrix</taxon>
    </lineage>
</organism>
<comment type="caution">
    <text evidence="2">The sequence shown here is derived from an EMBL/GenBank/DDBJ whole genome shotgun (WGS) entry which is preliminary data.</text>
</comment>
<feature type="transmembrane region" description="Helical" evidence="1">
    <location>
        <begin position="132"/>
        <end position="151"/>
    </location>
</feature>
<keyword evidence="1" id="KW-1133">Transmembrane helix</keyword>
<name>A0A0P9HIG9_9CHLR</name>
<dbReference type="Proteomes" id="UP000050509">
    <property type="component" value="Unassembled WGS sequence"/>
</dbReference>
<dbReference type="AlphaFoldDB" id="A0A0P9HIG9"/>
<gene>
    <name evidence="2" type="ORF">SE17_02480</name>
</gene>
<proteinExistence type="predicted"/>
<keyword evidence="3" id="KW-1185">Reference proteome</keyword>
<sequence length="178" mass="19398">MTTSAQVQQQTKVRLTADLIGQMVWLLGASVVSILVGAFFWKLGADFTILALRWFARGLGIPQTGWGWYVAPFTFSVFELAAWKQRGKLPPRMLFAARGITAFDMGSTAFGVFLAIVTSYFVMLGIESPTQIIYGVAILIAGVAGWSITLFPERLVLDGILQIVQVAKAFYVAVKGGK</sequence>
<keyword evidence="1" id="KW-0812">Transmembrane</keyword>
<accession>A0A0P9HIG9</accession>
<feature type="transmembrane region" description="Helical" evidence="1">
    <location>
        <begin position="65"/>
        <end position="83"/>
    </location>
</feature>
<feature type="transmembrane region" description="Helical" evidence="1">
    <location>
        <begin position="103"/>
        <end position="126"/>
    </location>
</feature>